<organism evidence="2 3">
    <name type="scientific">Tectimicrobiota bacterium</name>
    <dbReference type="NCBI Taxonomy" id="2528274"/>
    <lineage>
        <taxon>Bacteria</taxon>
        <taxon>Pseudomonadati</taxon>
        <taxon>Nitrospinota/Tectimicrobiota group</taxon>
        <taxon>Candidatus Tectimicrobiota</taxon>
    </lineage>
</organism>
<dbReference type="GO" id="GO:0016209">
    <property type="term" value="F:antioxidant activity"/>
    <property type="evidence" value="ECO:0007669"/>
    <property type="project" value="InterPro"/>
</dbReference>
<evidence type="ECO:0000259" key="1">
    <source>
        <dbReference type="Pfam" id="PF00578"/>
    </source>
</evidence>
<dbReference type="Pfam" id="PF00578">
    <property type="entry name" value="AhpC-TSA"/>
    <property type="match status" value="1"/>
</dbReference>
<dbReference type="EMBL" id="JACPUR010000035">
    <property type="protein sequence ID" value="MBI3128766.1"/>
    <property type="molecule type" value="Genomic_DNA"/>
</dbReference>
<name>A0A932I3Q3_UNCTE</name>
<dbReference type="InterPro" id="IPR000866">
    <property type="entry name" value="AhpC/TSA"/>
</dbReference>
<evidence type="ECO:0000313" key="3">
    <source>
        <dbReference type="Proteomes" id="UP000782312"/>
    </source>
</evidence>
<comment type="caution">
    <text evidence="2">The sequence shown here is derived from an EMBL/GenBank/DDBJ whole genome shotgun (WGS) entry which is preliminary data.</text>
</comment>
<dbReference type="InterPro" id="IPR036249">
    <property type="entry name" value="Thioredoxin-like_sf"/>
</dbReference>
<dbReference type="Proteomes" id="UP000782312">
    <property type="component" value="Unassembled WGS sequence"/>
</dbReference>
<evidence type="ECO:0000313" key="2">
    <source>
        <dbReference type="EMBL" id="MBI3128766.1"/>
    </source>
</evidence>
<accession>A0A932I3Q3</accession>
<protein>
    <submittedName>
        <fullName evidence="2">Redoxin domain-containing protein</fullName>
    </submittedName>
</protein>
<proteinExistence type="predicted"/>
<feature type="domain" description="Alkyl hydroperoxide reductase subunit C/ Thiol specific antioxidant" evidence="1">
    <location>
        <begin position="1"/>
        <end position="104"/>
    </location>
</feature>
<sequence>MRRAWPLFQDKKIRVVAVSPAEGAAAEAVCGMLGSPFICLGDPAGKAYDAFGLVQAEVSQLINFRTFSRGLWAMLRGHRHGQTIGDRSRLPGAFIIDGEGTIRWGRRGRDAADHPTAQDLLNAWDGIQRA</sequence>
<dbReference type="AlphaFoldDB" id="A0A932I3Q3"/>
<dbReference type="Gene3D" id="3.40.30.10">
    <property type="entry name" value="Glutaredoxin"/>
    <property type="match status" value="1"/>
</dbReference>
<dbReference type="GO" id="GO:0016491">
    <property type="term" value="F:oxidoreductase activity"/>
    <property type="evidence" value="ECO:0007669"/>
    <property type="project" value="InterPro"/>
</dbReference>
<gene>
    <name evidence="2" type="ORF">HYZ11_14270</name>
</gene>
<reference evidence="2" key="1">
    <citation type="submission" date="2020-07" db="EMBL/GenBank/DDBJ databases">
        <title>Huge and variable diversity of episymbiotic CPR bacteria and DPANN archaea in groundwater ecosystems.</title>
        <authorList>
            <person name="He C.Y."/>
            <person name="Keren R."/>
            <person name="Whittaker M."/>
            <person name="Farag I.F."/>
            <person name="Doudna J."/>
            <person name="Cate J.H.D."/>
            <person name="Banfield J.F."/>
        </authorList>
    </citation>
    <scope>NUCLEOTIDE SEQUENCE</scope>
    <source>
        <strain evidence="2">NC_groundwater_763_Ag_S-0.2um_68_21</strain>
    </source>
</reference>
<dbReference type="SUPFAM" id="SSF52833">
    <property type="entry name" value="Thioredoxin-like"/>
    <property type="match status" value="1"/>
</dbReference>